<evidence type="ECO:0000313" key="1">
    <source>
        <dbReference type="EMBL" id="GAK48295.1"/>
    </source>
</evidence>
<dbReference type="Proteomes" id="UP000028700">
    <property type="component" value="Unassembled WGS sequence"/>
</dbReference>
<dbReference type="AlphaFoldDB" id="A0A081BJS7"/>
<dbReference type="STRING" id="1291743.LOSG293_240120"/>
<protein>
    <submittedName>
        <fullName evidence="1">Uncharacterized protein</fullName>
    </submittedName>
</protein>
<dbReference type="OrthoDB" id="2321746at2"/>
<reference evidence="1" key="1">
    <citation type="journal article" date="2014" name="Genome Announc.">
        <title>Draft Genome Sequence of Lactobacillus oryzae Strain SG293T.</title>
        <authorList>
            <person name="Tanizawa Y."/>
            <person name="Fujisawa T."/>
            <person name="Mochizuki T."/>
            <person name="Kaminuma E."/>
            <person name="Nakamura Y."/>
            <person name="Tohno M."/>
        </authorList>
    </citation>
    <scope>NUCLEOTIDE SEQUENCE [LARGE SCALE GENOMIC DNA]</scope>
    <source>
        <strain evidence="1">SG293</strain>
    </source>
</reference>
<proteinExistence type="predicted"/>
<dbReference type="EMBL" id="BBJM01000024">
    <property type="protein sequence ID" value="GAK48295.1"/>
    <property type="molecule type" value="Genomic_DNA"/>
</dbReference>
<sequence>MNQAVFLVTTLNGVQKSRLTRRIKQMMDDGMQVKVILGLVNLYETRKARLLFSQTMSAKRLAQIDVLDLSEIFATKPGIPLQSDEQLKIDESLSEFEFKLEDGVKATRYVKAGDIKAEKIIDAEDGHLIRLTQFNEKHQPRRSANYNDNGDLISLSYFDDGQLKESQLINAKGESVFQFIDQGREVKLTFSLGKSSVIKLPTAVRLSKADVEADNASEPMDTIYQFDQELQDFQVLDNETFNQFKNVFQFYAAVLQLFDANETSYFIDMDDNITLSAYLPDQLIFNY</sequence>
<organism evidence="1 2">
    <name type="scientific">Secundilactobacillus oryzae JCM 18671</name>
    <dbReference type="NCBI Taxonomy" id="1291743"/>
    <lineage>
        <taxon>Bacteria</taxon>
        <taxon>Bacillati</taxon>
        <taxon>Bacillota</taxon>
        <taxon>Bacilli</taxon>
        <taxon>Lactobacillales</taxon>
        <taxon>Lactobacillaceae</taxon>
        <taxon>Secundilactobacillus</taxon>
    </lineage>
</organism>
<evidence type="ECO:0000313" key="2">
    <source>
        <dbReference type="Proteomes" id="UP000028700"/>
    </source>
</evidence>
<name>A0A081BJS7_9LACO</name>
<gene>
    <name evidence="1" type="ORF">LOSG293_240120</name>
</gene>
<dbReference type="RefSeq" id="WP_034528605.1">
    <property type="nucleotide sequence ID" value="NZ_BBJM01000024.1"/>
</dbReference>
<comment type="caution">
    <text evidence="1">The sequence shown here is derived from an EMBL/GenBank/DDBJ whole genome shotgun (WGS) entry which is preliminary data.</text>
</comment>
<keyword evidence="2" id="KW-1185">Reference proteome</keyword>
<accession>A0A081BJS7</accession>
<dbReference type="eggNOG" id="ENOG50309YY">
    <property type="taxonomic scope" value="Bacteria"/>
</dbReference>
<dbReference type="Gene3D" id="3.90.930.1">
    <property type="match status" value="1"/>
</dbReference>